<keyword evidence="6 17" id="KW-0269">Exonuclease</keyword>
<evidence type="ECO:0000256" key="5">
    <source>
        <dbReference type="ARBA" id="ARBA00022806"/>
    </source>
</evidence>
<dbReference type="AlphaFoldDB" id="A0A233V6I3"/>
<name>A0A233V6I3_FINMA</name>
<dbReference type="InterPro" id="IPR027417">
    <property type="entry name" value="P-loop_NTPase"/>
</dbReference>
<evidence type="ECO:0000256" key="2">
    <source>
        <dbReference type="ARBA" id="ARBA00022741"/>
    </source>
</evidence>
<dbReference type="EMBL" id="NDYC01000018">
    <property type="protein sequence ID" value="OXZ28006.1"/>
    <property type="molecule type" value="Genomic_DNA"/>
</dbReference>
<keyword evidence="9" id="KW-0234">DNA repair</keyword>
<evidence type="ECO:0000313" key="17">
    <source>
        <dbReference type="EMBL" id="OXZ28006.1"/>
    </source>
</evidence>
<keyword evidence="8" id="KW-0238">DNA-binding</keyword>
<dbReference type="PROSITE" id="PS51198">
    <property type="entry name" value="UVRD_HELICASE_ATP_BIND"/>
    <property type="match status" value="1"/>
</dbReference>
<dbReference type="GO" id="GO:0004527">
    <property type="term" value="F:exonuclease activity"/>
    <property type="evidence" value="ECO:0007669"/>
    <property type="project" value="UniProtKB-KW"/>
</dbReference>
<keyword evidence="3" id="KW-0227">DNA damage</keyword>
<proteinExistence type="predicted"/>
<evidence type="ECO:0000256" key="8">
    <source>
        <dbReference type="ARBA" id="ARBA00023125"/>
    </source>
</evidence>
<dbReference type="GO" id="GO:0000725">
    <property type="term" value="P:recombinational repair"/>
    <property type="evidence" value="ECO:0007669"/>
    <property type="project" value="TreeGrafter"/>
</dbReference>
<sequence>MIKFSDNQKLAYSTINQNVCVNAGAGTGKTEVVSERFRYMYEKGIDIKSIVCITFTNKAADEMKDRIIQKLNNPRLIDDINVSTISSFCKKIVSDNSYYLSIDPSFQIIEDDQSNKMINEIFDTILEDRIDSIKKLGNVLDISYSDTFKIIRDSFNKLMTNNIEFEVIKRETILQLTNLRNVDDEDIIGIKSYLFDLREESDNIKGLTKNSRLYKFLHDDKQILEIPEYTRFLLESFDNLGESKKENVQELIDEVNKRIDAILSNKEKDYIDLYEGFFDILIEVNREYSIKKNEKSFLDFNDIEIMCKKALEDGDILKSCKEKYKYFMIDEYQDTSNLQRDIFYTLCSDNEALDRNNLFVVGDPKQAIYSFRGANIKVFEKTREDIKKSGGKDITFYENHRTHPNIMEPINYIYSNKMKDRYDSLVAVNEVGEVIGRDEFKLNNKDAKTKDDSADILVSYINEDNFKDTAILARTKNDFSEYEKSLANRNIPYYIFDKQGLEECREILNLIQFIKYARYGDDISKVGILSNIYDVDYNEILNQTDNYQSTMKKIDEQVVDFTENLTKYTIYDSMSNYIEQIDYLGLFNDLQSKANIIKFLEIAKQFDANNYSIEDFVDYFENNTNLYQMSFEDEHSDLVKLMTIHKSKGLGFEKVIVDNLSKPSINKDKFLLFIDNENIQMQFVLDFPYSKFRMTKVKKLIEEEDDYEVDNVYYTAFTRAKKELSFSNSKKSGHFKQISPYIEDLQQRGSIRFLELNEKPFLLEKIQTKFDIPEPKKVKVEKLIPIGITSILNSNEEIFDSNLQKSSINYILLGNLVHMYAKLSDGSNYPCIKEVDFLNEDEKKIFNVATKNFNQFITDFSNYKNEMDFNLLYENLMISGFMDRVEFCDEEIKVYDYKISSQSQEYLYEKYHMQLKFYSYVLNKKYNKNIKMILVNLRKGYIIEKNYDQNCEQEVDVFLNNYLNQLN</sequence>
<dbReference type="Gene3D" id="3.90.320.10">
    <property type="match status" value="1"/>
</dbReference>
<keyword evidence="1" id="KW-0540">Nuclease</keyword>
<evidence type="ECO:0000256" key="14">
    <source>
        <dbReference type="PROSITE-ProRule" id="PRU00560"/>
    </source>
</evidence>
<evidence type="ECO:0000256" key="3">
    <source>
        <dbReference type="ARBA" id="ARBA00022763"/>
    </source>
</evidence>
<keyword evidence="5 14" id="KW-0347">Helicase</keyword>
<accession>A0A233V6I3</accession>
<keyword evidence="10" id="KW-0413">Isomerase</keyword>
<feature type="domain" description="UvrD-like helicase C-terminal" evidence="16">
    <location>
        <begin position="404"/>
        <end position="649"/>
    </location>
</feature>
<comment type="catalytic activity">
    <reaction evidence="13">
        <text>ATP + H2O = ADP + phosphate + H(+)</text>
        <dbReference type="Rhea" id="RHEA:13065"/>
        <dbReference type="ChEBI" id="CHEBI:15377"/>
        <dbReference type="ChEBI" id="CHEBI:15378"/>
        <dbReference type="ChEBI" id="CHEBI:30616"/>
        <dbReference type="ChEBI" id="CHEBI:43474"/>
        <dbReference type="ChEBI" id="CHEBI:456216"/>
        <dbReference type="EC" id="5.6.2.4"/>
    </reaction>
</comment>
<keyword evidence="2 14" id="KW-0547">Nucleotide-binding</keyword>
<dbReference type="InterPro" id="IPR038726">
    <property type="entry name" value="PDDEXK_AddAB-type"/>
</dbReference>
<dbReference type="SUPFAM" id="SSF52540">
    <property type="entry name" value="P-loop containing nucleoside triphosphate hydrolases"/>
    <property type="match status" value="1"/>
</dbReference>
<dbReference type="InterPro" id="IPR011604">
    <property type="entry name" value="PDDEXK-like_dom_sf"/>
</dbReference>
<keyword evidence="7 14" id="KW-0067">ATP-binding</keyword>
<dbReference type="SUPFAM" id="SSF52980">
    <property type="entry name" value="Restriction endonuclease-like"/>
    <property type="match status" value="1"/>
</dbReference>
<dbReference type="Pfam" id="PF13361">
    <property type="entry name" value="UvrD_C"/>
    <property type="match status" value="2"/>
</dbReference>
<evidence type="ECO:0000313" key="18">
    <source>
        <dbReference type="Proteomes" id="UP000215413"/>
    </source>
</evidence>
<evidence type="ECO:0000259" key="16">
    <source>
        <dbReference type="PROSITE" id="PS51217"/>
    </source>
</evidence>
<comment type="catalytic activity">
    <reaction evidence="11">
        <text>Couples ATP hydrolysis with the unwinding of duplex DNA by translocating in the 3'-5' direction.</text>
        <dbReference type="EC" id="5.6.2.4"/>
    </reaction>
</comment>
<dbReference type="InterPro" id="IPR011335">
    <property type="entry name" value="Restrct_endonuc-II-like"/>
</dbReference>
<dbReference type="RefSeq" id="WP_094205534.1">
    <property type="nucleotide sequence ID" value="NZ_NDYC01000018.1"/>
</dbReference>
<comment type="caution">
    <text evidence="17">The sequence shown here is derived from an EMBL/GenBank/DDBJ whole genome shotgun (WGS) entry which is preliminary data.</text>
</comment>
<dbReference type="GO" id="GO:0033202">
    <property type="term" value="C:DNA helicase complex"/>
    <property type="evidence" value="ECO:0007669"/>
    <property type="project" value="TreeGrafter"/>
</dbReference>
<dbReference type="PROSITE" id="PS51217">
    <property type="entry name" value="UVRD_HELICASE_CTER"/>
    <property type="match status" value="1"/>
</dbReference>
<dbReference type="PANTHER" id="PTHR11070">
    <property type="entry name" value="UVRD / RECB / PCRA DNA HELICASE FAMILY MEMBER"/>
    <property type="match status" value="1"/>
</dbReference>
<dbReference type="EC" id="5.6.2.4" evidence="12"/>
<protein>
    <recommendedName>
        <fullName evidence="12">DNA 3'-5' helicase</fullName>
        <ecNumber evidence="12">5.6.2.4</ecNumber>
    </recommendedName>
</protein>
<feature type="binding site" evidence="14">
    <location>
        <begin position="23"/>
        <end position="30"/>
    </location>
    <ligand>
        <name>ATP</name>
        <dbReference type="ChEBI" id="CHEBI:30616"/>
    </ligand>
</feature>
<dbReference type="InterPro" id="IPR014017">
    <property type="entry name" value="DNA_helicase_UvrD-like_C"/>
</dbReference>
<dbReference type="InterPro" id="IPR000212">
    <property type="entry name" value="DNA_helicase_UvrD/REP"/>
</dbReference>
<dbReference type="Pfam" id="PF12705">
    <property type="entry name" value="PDDEXK_1"/>
    <property type="match status" value="1"/>
</dbReference>
<evidence type="ECO:0000256" key="6">
    <source>
        <dbReference type="ARBA" id="ARBA00022839"/>
    </source>
</evidence>
<dbReference type="GO" id="GO:0005829">
    <property type="term" value="C:cytosol"/>
    <property type="evidence" value="ECO:0007669"/>
    <property type="project" value="TreeGrafter"/>
</dbReference>
<dbReference type="Gene3D" id="3.40.50.300">
    <property type="entry name" value="P-loop containing nucleotide triphosphate hydrolases"/>
    <property type="match status" value="4"/>
</dbReference>
<dbReference type="PANTHER" id="PTHR11070:SF48">
    <property type="entry name" value="ATP-DEPENDENT HELICASE_NUCLEASE SUBUNIT A"/>
    <property type="match status" value="1"/>
</dbReference>
<dbReference type="Proteomes" id="UP000215413">
    <property type="component" value="Unassembled WGS sequence"/>
</dbReference>
<organism evidence="17 18">
    <name type="scientific">Finegoldia magna</name>
    <name type="common">Peptostreptococcus magnus</name>
    <dbReference type="NCBI Taxonomy" id="1260"/>
    <lineage>
        <taxon>Bacteria</taxon>
        <taxon>Bacillati</taxon>
        <taxon>Bacillota</taxon>
        <taxon>Tissierellia</taxon>
        <taxon>Tissierellales</taxon>
        <taxon>Peptoniphilaceae</taxon>
        <taxon>Finegoldia</taxon>
    </lineage>
</organism>
<evidence type="ECO:0000256" key="13">
    <source>
        <dbReference type="ARBA" id="ARBA00048988"/>
    </source>
</evidence>
<dbReference type="InterPro" id="IPR014016">
    <property type="entry name" value="UvrD-like_ATP-bd"/>
</dbReference>
<gene>
    <name evidence="17" type="ORF">B9N49_03465</name>
</gene>
<evidence type="ECO:0000256" key="4">
    <source>
        <dbReference type="ARBA" id="ARBA00022801"/>
    </source>
</evidence>
<dbReference type="GO" id="GO:0003677">
    <property type="term" value="F:DNA binding"/>
    <property type="evidence" value="ECO:0007669"/>
    <property type="project" value="UniProtKB-KW"/>
</dbReference>
<evidence type="ECO:0000256" key="1">
    <source>
        <dbReference type="ARBA" id="ARBA00022722"/>
    </source>
</evidence>
<reference evidence="18" key="1">
    <citation type="submission" date="2017-04" db="EMBL/GenBank/DDBJ databases">
        <title>Finegoldia magna isolated from orthopedic joint implant-associated infections.</title>
        <authorList>
            <person name="Bjorklund S."/>
            <person name="Bruggemann H."/>
            <person name="Jensen A."/>
            <person name="Hellmark B."/>
            <person name="Soderquist B."/>
        </authorList>
    </citation>
    <scope>NUCLEOTIDE SEQUENCE [LARGE SCALE GENOMIC DNA]</scope>
    <source>
        <strain evidence="18">CCUG 54800</strain>
    </source>
</reference>
<keyword evidence="4 14" id="KW-0378">Hydrolase</keyword>
<dbReference type="Pfam" id="PF00580">
    <property type="entry name" value="UvrD-helicase"/>
    <property type="match status" value="1"/>
</dbReference>
<evidence type="ECO:0000256" key="9">
    <source>
        <dbReference type="ARBA" id="ARBA00023204"/>
    </source>
</evidence>
<dbReference type="GO" id="GO:0043138">
    <property type="term" value="F:3'-5' DNA helicase activity"/>
    <property type="evidence" value="ECO:0007669"/>
    <property type="project" value="UniProtKB-EC"/>
</dbReference>
<evidence type="ECO:0000256" key="10">
    <source>
        <dbReference type="ARBA" id="ARBA00023235"/>
    </source>
</evidence>
<evidence type="ECO:0000256" key="11">
    <source>
        <dbReference type="ARBA" id="ARBA00034617"/>
    </source>
</evidence>
<evidence type="ECO:0000259" key="15">
    <source>
        <dbReference type="PROSITE" id="PS51198"/>
    </source>
</evidence>
<dbReference type="GO" id="GO:0005524">
    <property type="term" value="F:ATP binding"/>
    <property type="evidence" value="ECO:0007669"/>
    <property type="project" value="UniProtKB-UniRule"/>
</dbReference>
<evidence type="ECO:0000256" key="12">
    <source>
        <dbReference type="ARBA" id="ARBA00034808"/>
    </source>
</evidence>
<evidence type="ECO:0000256" key="7">
    <source>
        <dbReference type="ARBA" id="ARBA00022840"/>
    </source>
</evidence>
<feature type="domain" description="UvrD-like helicase ATP-binding" evidence="15">
    <location>
        <begin position="2"/>
        <end position="403"/>
    </location>
</feature>